<evidence type="ECO:0000313" key="10">
    <source>
        <dbReference type="Proteomes" id="UP000255523"/>
    </source>
</evidence>
<dbReference type="Proteomes" id="UP000255523">
    <property type="component" value="Unassembled WGS sequence"/>
</dbReference>
<gene>
    <name evidence="9" type="primary">licR_4</name>
    <name evidence="9" type="ORF">NCTC11087_02086</name>
</gene>
<dbReference type="PROSITE" id="PS51094">
    <property type="entry name" value="PTS_EIIA_TYPE_2"/>
    <property type="match status" value="1"/>
</dbReference>
<dbReference type="Pfam" id="PF00874">
    <property type="entry name" value="PRD"/>
    <property type="match status" value="1"/>
</dbReference>
<dbReference type="EMBL" id="UHFX01000003">
    <property type="protein sequence ID" value="SUO05150.1"/>
    <property type="molecule type" value="Genomic_DNA"/>
</dbReference>
<dbReference type="PANTHER" id="PTHR30185:SF18">
    <property type="entry name" value="TRANSCRIPTIONAL REGULATOR MTLR"/>
    <property type="match status" value="1"/>
</dbReference>
<dbReference type="InterPro" id="IPR007737">
    <property type="entry name" value="Mga_HTH"/>
</dbReference>
<dbReference type="Pfam" id="PF05043">
    <property type="entry name" value="Mga"/>
    <property type="match status" value="1"/>
</dbReference>
<dbReference type="GeneID" id="77463015"/>
<dbReference type="InterPro" id="IPR002178">
    <property type="entry name" value="PTS_EIIA_type-2_dom"/>
</dbReference>
<evidence type="ECO:0000259" key="7">
    <source>
        <dbReference type="PROSITE" id="PS51099"/>
    </source>
</evidence>
<protein>
    <submittedName>
        <fullName evidence="9">Transcriptional antiterminator</fullName>
    </submittedName>
</protein>
<keyword evidence="2" id="KW-0677">Repeat</keyword>
<dbReference type="GO" id="GO:0006355">
    <property type="term" value="P:regulation of DNA-templated transcription"/>
    <property type="evidence" value="ECO:0007669"/>
    <property type="project" value="InterPro"/>
</dbReference>
<dbReference type="PROSITE" id="PS51372">
    <property type="entry name" value="PRD_2"/>
    <property type="match status" value="1"/>
</dbReference>
<name>A0A380LRD2_9FIRM</name>
<dbReference type="GO" id="GO:0008982">
    <property type="term" value="F:protein-N(PI)-phosphohistidine-sugar phosphotransferase activity"/>
    <property type="evidence" value="ECO:0007669"/>
    <property type="project" value="InterPro"/>
</dbReference>
<keyword evidence="5" id="KW-0804">Transcription</keyword>
<sequence>MINIDEKQKRILQLLCQNDEYVSLEWLQETLSVSKRTVYYLINKINDTLAVYQIAPIQNKRGAGYYIENEQKKQIQSLFTESLVESSLKAEDRIQFLICWLLYPDKVIHVETIMECFGISRNSVFSDLKKLKTEIQKYHLDLVYSPKEGYKLQGIPANFHAIFLHYIMILLQKVSYREIFFLNVSEVELYYRRLLSISDQLGNEYKGDNYLLAISCLLSITHHTNEKFDFSLLELKDLGKTKELNLIDEMFQDFNVHERLYLAIYLLGSKAGNTVAYKDDEKDIELFELAQVLTEKFEKVSRIRFSDKNELINSLYLHFKLSLYYYKISIQIMNPFTADVKKNYPDLYEIVNTLCIENEDIFPFPLSEGEIVYITIHFGGHIRNESSYLYRKMRVLIVCPSGISTSVLLRKEIENSFANIQVVDSIAVADIPDTVKDIDFIISTVDIQAQVPCIKVHTILSREDKSRIASLISLNENTYSNNPNGIEELLNIVYRYVDPKDHENVKTDIIQFLQNGNPLLQINEISQYRLCEVLNVDDIVLANKQMGWEEGIKVASRPLLNNGYIKPNYIASMINLVCDYGPYFVLRNGVALAHGKSNEGANMLGLSLLVNKSGVLFEYLEVKLLFVLSSPDQNKHLRLLRDIMELSEDEKIVQEILEQTTTALIHEKIKLLYHDIAKK</sequence>
<dbReference type="AlphaFoldDB" id="A0A380LRD2"/>
<dbReference type="InterPro" id="IPR013011">
    <property type="entry name" value="PTS_EIIB_2"/>
</dbReference>
<reference evidence="9 10" key="1">
    <citation type="submission" date="2018-06" db="EMBL/GenBank/DDBJ databases">
        <authorList>
            <consortium name="Pathogen Informatics"/>
            <person name="Doyle S."/>
        </authorList>
    </citation>
    <scope>NUCLEOTIDE SEQUENCE [LARGE SCALE GENOMIC DNA]</scope>
    <source>
        <strain evidence="9 10">NCTC11087</strain>
    </source>
</reference>
<feature type="domain" description="PRD" evidence="8">
    <location>
        <begin position="281"/>
        <end position="388"/>
    </location>
</feature>
<evidence type="ECO:0000256" key="5">
    <source>
        <dbReference type="ARBA" id="ARBA00023163"/>
    </source>
</evidence>
<dbReference type="Pfam" id="PF00359">
    <property type="entry name" value="PTS_EIIA_2"/>
    <property type="match status" value="1"/>
</dbReference>
<dbReference type="CDD" id="cd05568">
    <property type="entry name" value="PTS_IIB_bgl_like"/>
    <property type="match status" value="1"/>
</dbReference>
<dbReference type="InterPro" id="IPR013196">
    <property type="entry name" value="HTH_11"/>
</dbReference>
<dbReference type="SUPFAM" id="SSF63520">
    <property type="entry name" value="PTS-regulatory domain, PRD"/>
    <property type="match status" value="1"/>
</dbReference>
<evidence type="ECO:0000256" key="4">
    <source>
        <dbReference type="ARBA" id="ARBA00023159"/>
    </source>
</evidence>
<accession>A0A380LRD2</accession>
<keyword evidence="4" id="KW-0010">Activator</keyword>
<keyword evidence="3" id="KW-0805">Transcription regulation</keyword>
<dbReference type="Pfam" id="PF08279">
    <property type="entry name" value="HTH_11"/>
    <property type="match status" value="1"/>
</dbReference>
<feature type="domain" description="PTS EIIA type-2" evidence="6">
    <location>
        <begin position="532"/>
        <end position="672"/>
    </location>
</feature>
<dbReference type="InterPro" id="IPR011608">
    <property type="entry name" value="PRD"/>
</dbReference>
<organism evidence="9 10">
    <name type="scientific">Faecalicoccus pleomorphus</name>
    <dbReference type="NCBI Taxonomy" id="1323"/>
    <lineage>
        <taxon>Bacteria</taxon>
        <taxon>Bacillati</taxon>
        <taxon>Bacillota</taxon>
        <taxon>Erysipelotrichia</taxon>
        <taxon>Erysipelotrichales</taxon>
        <taxon>Erysipelotrichaceae</taxon>
        <taxon>Faecalicoccus</taxon>
    </lineage>
</organism>
<dbReference type="SUPFAM" id="SSF52794">
    <property type="entry name" value="PTS system IIB component-like"/>
    <property type="match status" value="1"/>
</dbReference>
<keyword evidence="1" id="KW-0808">Transferase</keyword>
<dbReference type="Gene3D" id="3.40.930.10">
    <property type="entry name" value="Mannitol-specific EII, Chain A"/>
    <property type="match status" value="1"/>
</dbReference>
<proteinExistence type="predicted"/>
<evidence type="ECO:0000259" key="6">
    <source>
        <dbReference type="PROSITE" id="PS51094"/>
    </source>
</evidence>
<dbReference type="Gene3D" id="1.10.10.10">
    <property type="entry name" value="Winged helix-like DNA-binding domain superfamily/Winged helix DNA-binding domain"/>
    <property type="match status" value="1"/>
</dbReference>
<dbReference type="InterPro" id="IPR036634">
    <property type="entry name" value="PRD_sf"/>
</dbReference>
<dbReference type="InterPro" id="IPR050661">
    <property type="entry name" value="BglG_antiterminators"/>
</dbReference>
<dbReference type="PANTHER" id="PTHR30185">
    <property type="entry name" value="CRYPTIC BETA-GLUCOSIDE BGL OPERON ANTITERMINATOR"/>
    <property type="match status" value="1"/>
</dbReference>
<dbReference type="Gene3D" id="3.40.50.2300">
    <property type="match status" value="1"/>
</dbReference>
<evidence type="ECO:0000256" key="1">
    <source>
        <dbReference type="ARBA" id="ARBA00022679"/>
    </source>
</evidence>
<keyword evidence="10" id="KW-1185">Reference proteome</keyword>
<dbReference type="Gene3D" id="1.10.1790.10">
    <property type="entry name" value="PRD domain"/>
    <property type="match status" value="1"/>
</dbReference>
<dbReference type="RefSeq" id="WP_022790311.1">
    <property type="nucleotide sequence ID" value="NZ_UHFX01000003.1"/>
</dbReference>
<evidence type="ECO:0000259" key="8">
    <source>
        <dbReference type="PROSITE" id="PS51372"/>
    </source>
</evidence>
<dbReference type="OrthoDB" id="9776005at2"/>
<evidence type="ECO:0000256" key="3">
    <source>
        <dbReference type="ARBA" id="ARBA00023015"/>
    </source>
</evidence>
<dbReference type="GO" id="GO:0009401">
    <property type="term" value="P:phosphoenolpyruvate-dependent sugar phosphotransferase system"/>
    <property type="evidence" value="ECO:0007669"/>
    <property type="project" value="InterPro"/>
</dbReference>
<evidence type="ECO:0000313" key="9">
    <source>
        <dbReference type="EMBL" id="SUO05150.1"/>
    </source>
</evidence>
<evidence type="ECO:0000256" key="2">
    <source>
        <dbReference type="ARBA" id="ARBA00022737"/>
    </source>
</evidence>
<dbReference type="Pfam" id="PF02302">
    <property type="entry name" value="PTS_IIB"/>
    <property type="match status" value="1"/>
</dbReference>
<dbReference type="InterPro" id="IPR036388">
    <property type="entry name" value="WH-like_DNA-bd_sf"/>
</dbReference>
<dbReference type="InterPro" id="IPR036095">
    <property type="entry name" value="PTS_EIIB-like_sf"/>
</dbReference>
<dbReference type="CDD" id="cd00211">
    <property type="entry name" value="PTS_IIA_fru"/>
    <property type="match status" value="1"/>
</dbReference>
<dbReference type="InterPro" id="IPR036390">
    <property type="entry name" value="WH_DNA-bd_sf"/>
</dbReference>
<dbReference type="SUPFAM" id="SSF46785">
    <property type="entry name" value="Winged helix' DNA-binding domain"/>
    <property type="match status" value="2"/>
</dbReference>
<dbReference type="PROSITE" id="PS51099">
    <property type="entry name" value="PTS_EIIB_TYPE_2"/>
    <property type="match status" value="1"/>
</dbReference>
<feature type="domain" description="PTS EIIB type-2" evidence="7">
    <location>
        <begin position="393"/>
        <end position="480"/>
    </location>
</feature>
<dbReference type="InterPro" id="IPR003501">
    <property type="entry name" value="PTS_EIIB_2/3"/>
</dbReference>
<dbReference type="SUPFAM" id="SSF55804">
    <property type="entry name" value="Phoshotransferase/anion transport protein"/>
    <property type="match status" value="1"/>
</dbReference>
<dbReference type="InterPro" id="IPR016152">
    <property type="entry name" value="PTrfase/Anion_transptr"/>
</dbReference>